<accession>A0ABY2UNI3</accession>
<dbReference type="SUPFAM" id="SSF52540">
    <property type="entry name" value="P-loop containing nucleoside triphosphate hydrolases"/>
    <property type="match status" value="1"/>
</dbReference>
<reference evidence="2 3" key="1">
    <citation type="submission" date="2019-05" db="EMBL/GenBank/DDBJ databases">
        <title>Draft genome sequence of Pelagicola sp. DSW4-44.</title>
        <authorList>
            <person name="Oh J."/>
        </authorList>
    </citation>
    <scope>NUCLEOTIDE SEQUENCE [LARGE SCALE GENOMIC DNA]</scope>
    <source>
        <strain evidence="2 3">DSW4-44</strain>
    </source>
</reference>
<dbReference type="Gene3D" id="3.40.50.300">
    <property type="entry name" value="P-loop containing nucleotide triphosphate hydrolases"/>
    <property type="match status" value="1"/>
</dbReference>
<protein>
    <recommendedName>
        <fullName evidence="1">CobW/HypB/UreG nucleotide-binding domain-containing protein</fullName>
    </recommendedName>
</protein>
<keyword evidence="3" id="KW-1185">Reference proteome</keyword>
<dbReference type="PANTHER" id="PTHR13748">
    <property type="entry name" value="COBW-RELATED"/>
    <property type="match status" value="1"/>
</dbReference>
<gene>
    <name evidence="2" type="ORF">FEE96_22375</name>
</gene>
<dbReference type="RefSeq" id="WP_138165350.1">
    <property type="nucleotide sequence ID" value="NZ_VAUA01000015.1"/>
</dbReference>
<evidence type="ECO:0000313" key="3">
    <source>
        <dbReference type="Proteomes" id="UP000305041"/>
    </source>
</evidence>
<name>A0ABY2UNI3_9RHOB</name>
<sequence length="300" mass="32935">MTTIPFTLIAGYLGAGKTTFLNRILAQTQGTRYAVIVNDFGAVNIDETLIISRSATKLALANGCVCCTMGQSLSGLLAELLANNPQPDHIVMEASGVADPARLSWLGLAAGLHYTGIYTLADLSLVSKKINDKYFGRLVESQLMHANVILTTKPDLCKDVGEVERFLRQRFDGEVMSVDRFTKLEKSHSTTAQLQDKTTPPVMGFSHDIWRSKQRFTKQEVDLFAQSMAKSYERTKGYVLGSDPGVLAYLVQTTGPNWTVSEAKTYTKIEGIMVQITAPGSTLVSVDIQEEDAECIQRQI</sequence>
<dbReference type="PANTHER" id="PTHR13748:SF62">
    <property type="entry name" value="COBW DOMAIN-CONTAINING PROTEIN"/>
    <property type="match status" value="1"/>
</dbReference>
<comment type="caution">
    <text evidence="2">The sequence shown here is derived from an EMBL/GenBank/DDBJ whole genome shotgun (WGS) entry which is preliminary data.</text>
</comment>
<dbReference type="InterPro" id="IPR051316">
    <property type="entry name" value="Zinc-reg_GTPase_activator"/>
</dbReference>
<dbReference type="CDD" id="cd03112">
    <property type="entry name" value="CobW-like"/>
    <property type="match status" value="1"/>
</dbReference>
<evidence type="ECO:0000313" key="2">
    <source>
        <dbReference type="EMBL" id="TLP55472.1"/>
    </source>
</evidence>
<evidence type="ECO:0000259" key="1">
    <source>
        <dbReference type="Pfam" id="PF02492"/>
    </source>
</evidence>
<dbReference type="EMBL" id="VAUA01000015">
    <property type="protein sequence ID" value="TLP55472.1"/>
    <property type="molecule type" value="Genomic_DNA"/>
</dbReference>
<dbReference type="Pfam" id="PF02492">
    <property type="entry name" value="cobW"/>
    <property type="match status" value="1"/>
</dbReference>
<dbReference type="InterPro" id="IPR003495">
    <property type="entry name" value="CobW/HypB/UreG_nucleotide-bd"/>
</dbReference>
<organism evidence="2 3">
    <name type="scientific">Parasedimentitalea maritima</name>
    <dbReference type="NCBI Taxonomy" id="2578117"/>
    <lineage>
        <taxon>Bacteria</taxon>
        <taxon>Pseudomonadati</taxon>
        <taxon>Pseudomonadota</taxon>
        <taxon>Alphaproteobacteria</taxon>
        <taxon>Rhodobacterales</taxon>
        <taxon>Paracoccaceae</taxon>
        <taxon>Parasedimentitalea</taxon>
    </lineage>
</organism>
<dbReference type="Proteomes" id="UP000305041">
    <property type="component" value="Unassembled WGS sequence"/>
</dbReference>
<proteinExistence type="predicted"/>
<dbReference type="InterPro" id="IPR027417">
    <property type="entry name" value="P-loop_NTPase"/>
</dbReference>
<feature type="domain" description="CobW/HypB/UreG nucleotide-binding" evidence="1">
    <location>
        <begin position="5"/>
        <end position="167"/>
    </location>
</feature>